<evidence type="ECO:0000256" key="4">
    <source>
        <dbReference type="PIRSR" id="PIRSR001365-2"/>
    </source>
</evidence>
<feature type="active site" description="Schiff-base intermediate with substrate" evidence="3">
    <location>
        <position position="167"/>
    </location>
</feature>
<organism evidence="5 6">
    <name type="scientific">Clonostachys rhizophaga</name>
    <dbReference type="NCBI Taxonomy" id="160324"/>
    <lineage>
        <taxon>Eukaryota</taxon>
        <taxon>Fungi</taxon>
        <taxon>Dikarya</taxon>
        <taxon>Ascomycota</taxon>
        <taxon>Pezizomycotina</taxon>
        <taxon>Sordariomycetes</taxon>
        <taxon>Hypocreomycetidae</taxon>
        <taxon>Hypocreales</taxon>
        <taxon>Bionectriaceae</taxon>
        <taxon>Clonostachys</taxon>
    </lineage>
</organism>
<dbReference type="Gene3D" id="3.20.20.70">
    <property type="entry name" value="Aldolase class I"/>
    <property type="match status" value="1"/>
</dbReference>
<keyword evidence="1 2" id="KW-0456">Lyase</keyword>
<dbReference type="CDD" id="cd00408">
    <property type="entry name" value="DHDPS-like"/>
    <property type="match status" value="1"/>
</dbReference>
<proteinExistence type="inferred from homology"/>
<dbReference type="EMBL" id="CABFNQ020000544">
    <property type="protein sequence ID" value="CAH0018756.1"/>
    <property type="molecule type" value="Genomic_DNA"/>
</dbReference>
<evidence type="ECO:0008006" key="7">
    <source>
        <dbReference type="Google" id="ProtNLM"/>
    </source>
</evidence>
<dbReference type="InterPro" id="IPR002220">
    <property type="entry name" value="DapA-like"/>
</dbReference>
<feature type="active site" description="Proton donor/acceptor" evidence="3">
    <location>
        <position position="139"/>
    </location>
</feature>
<protein>
    <recommendedName>
        <fullName evidence="7">4-hydroxy-tetrahydrodipicolinate synthase</fullName>
    </recommendedName>
</protein>
<dbReference type="PRINTS" id="PR00146">
    <property type="entry name" value="DHPICSNTHASE"/>
</dbReference>
<dbReference type="PANTHER" id="PTHR12128:SF66">
    <property type="entry name" value="4-HYDROXY-2-OXOGLUTARATE ALDOLASE, MITOCHONDRIAL"/>
    <property type="match status" value="1"/>
</dbReference>
<feature type="binding site" evidence="4">
    <location>
        <position position="51"/>
    </location>
    <ligand>
        <name>pyruvate</name>
        <dbReference type="ChEBI" id="CHEBI:15361"/>
    </ligand>
</feature>
<dbReference type="InterPro" id="IPR013785">
    <property type="entry name" value="Aldolase_TIM"/>
</dbReference>
<dbReference type="AlphaFoldDB" id="A0A9N9YIP4"/>
<evidence type="ECO:0000313" key="6">
    <source>
        <dbReference type="Proteomes" id="UP000696573"/>
    </source>
</evidence>
<evidence type="ECO:0000313" key="5">
    <source>
        <dbReference type="EMBL" id="CAH0018756.1"/>
    </source>
</evidence>
<reference evidence="5" key="1">
    <citation type="submission" date="2021-10" db="EMBL/GenBank/DDBJ databases">
        <authorList>
            <person name="Piombo E."/>
        </authorList>
    </citation>
    <scope>NUCLEOTIDE SEQUENCE</scope>
</reference>
<sequence length="301" mass="32278">MSTKSDIFKGLSAFPITPADPDGTVDTGALVQILERLDIPGIDSIGLLGSTGNYLYLTREQRRRAIDAATQALRGRKPLIVSAGALRTDDAQRLAKDAEEAGADGLLLAAISYNPLTQEEVYQHFEAVAGSTSLPICIYNTPSTTHFTFSDELLARIAALPNVVALKQPSPTAEPKEAHEALRSKLPSGFHIGYSADWLVAEPLLAGGSAWFSAIAGVLPAPSVALMNSIRKGDRPEVKRISAALQPTWDLFQEFGDLRVIFAFANELGLCKTAPPRPILPLPAAQHGRIRSALASLEEFK</sequence>
<dbReference type="SUPFAM" id="SSF51569">
    <property type="entry name" value="Aldolase"/>
    <property type="match status" value="1"/>
</dbReference>
<evidence type="ECO:0000256" key="1">
    <source>
        <dbReference type="ARBA" id="ARBA00023239"/>
    </source>
</evidence>
<dbReference type="Proteomes" id="UP000696573">
    <property type="component" value="Unassembled WGS sequence"/>
</dbReference>
<dbReference type="SMART" id="SM01130">
    <property type="entry name" value="DHDPS"/>
    <property type="match status" value="1"/>
</dbReference>
<comment type="similarity">
    <text evidence="2">Belongs to the DapA family.</text>
</comment>
<dbReference type="PIRSF" id="PIRSF001365">
    <property type="entry name" value="DHDPS"/>
    <property type="match status" value="1"/>
</dbReference>
<name>A0A9N9YIP4_9HYPO</name>
<gene>
    <name evidence="5" type="ORF">CRHIZ90672A_00005379</name>
</gene>
<dbReference type="Pfam" id="PF00701">
    <property type="entry name" value="DHDPS"/>
    <property type="match status" value="1"/>
</dbReference>
<dbReference type="OrthoDB" id="191315at2759"/>
<dbReference type="GO" id="GO:0008840">
    <property type="term" value="F:4-hydroxy-tetrahydrodipicolinate synthase activity"/>
    <property type="evidence" value="ECO:0007669"/>
    <property type="project" value="TreeGrafter"/>
</dbReference>
<comment type="caution">
    <text evidence="5">The sequence shown here is derived from an EMBL/GenBank/DDBJ whole genome shotgun (WGS) entry which is preliminary data.</text>
</comment>
<accession>A0A9N9YIP4</accession>
<keyword evidence="6" id="KW-1185">Reference proteome</keyword>
<evidence type="ECO:0000256" key="3">
    <source>
        <dbReference type="PIRSR" id="PIRSR001365-1"/>
    </source>
</evidence>
<evidence type="ECO:0000256" key="2">
    <source>
        <dbReference type="PIRNR" id="PIRNR001365"/>
    </source>
</evidence>
<dbReference type="PANTHER" id="PTHR12128">
    <property type="entry name" value="DIHYDRODIPICOLINATE SYNTHASE"/>
    <property type="match status" value="1"/>
</dbReference>